<evidence type="ECO:0000256" key="10">
    <source>
        <dbReference type="ARBA" id="ARBA00022679"/>
    </source>
</evidence>
<name>A0ABP8HW03_9BURK</name>
<evidence type="ECO:0000256" key="8">
    <source>
        <dbReference type="ARBA" id="ARBA00022519"/>
    </source>
</evidence>
<comment type="cofactor">
    <cofactor evidence="2">
        <name>[4Fe-4S] cluster</name>
        <dbReference type="ChEBI" id="CHEBI:49883"/>
    </cofactor>
</comment>
<dbReference type="PANTHER" id="PTHR24421:SF10">
    <property type="entry name" value="NITRATE_NITRITE SENSOR PROTEIN NARQ"/>
    <property type="match status" value="1"/>
</dbReference>
<evidence type="ECO:0000256" key="4">
    <source>
        <dbReference type="ARBA" id="ARBA00004496"/>
    </source>
</evidence>
<dbReference type="InterPro" id="IPR042295">
    <property type="entry name" value="NarX-like_N_sf"/>
</dbReference>
<evidence type="ECO:0000256" key="15">
    <source>
        <dbReference type="ARBA" id="ARBA00022840"/>
    </source>
</evidence>
<evidence type="ECO:0000259" key="26">
    <source>
        <dbReference type="PROSITE" id="PS50885"/>
    </source>
</evidence>
<dbReference type="RefSeq" id="WP_345538856.1">
    <property type="nucleotide sequence ID" value="NZ_BAABGJ010000028.1"/>
</dbReference>
<dbReference type="InterPro" id="IPR003594">
    <property type="entry name" value="HATPase_dom"/>
</dbReference>
<dbReference type="PRINTS" id="PR00344">
    <property type="entry name" value="BCTRLSENSOR"/>
</dbReference>
<keyword evidence="16 24" id="KW-1133">Transmembrane helix</keyword>
<evidence type="ECO:0000256" key="16">
    <source>
        <dbReference type="ARBA" id="ARBA00022989"/>
    </source>
</evidence>
<dbReference type="Pfam" id="PF13675">
    <property type="entry name" value="PilJ"/>
    <property type="match status" value="1"/>
</dbReference>
<dbReference type="Gene3D" id="1.10.8.500">
    <property type="entry name" value="HAMP domain in histidine kinase"/>
    <property type="match status" value="1"/>
</dbReference>
<comment type="caution">
    <text evidence="27">The sequence shown here is derived from an EMBL/GenBank/DDBJ whole genome shotgun (WGS) entry which is preliminary data.</text>
</comment>
<comment type="catalytic activity">
    <reaction evidence="1 22">
        <text>ATP + protein L-histidine = ADP + protein N-phospho-L-histidine.</text>
        <dbReference type="EC" id="2.7.13.3"/>
    </reaction>
</comment>
<protein>
    <recommendedName>
        <fullName evidence="22">Sensor protein</fullName>
        <ecNumber evidence="22">2.7.13.3</ecNumber>
    </recommendedName>
</protein>
<dbReference type="PANTHER" id="PTHR24421">
    <property type="entry name" value="NITRATE/NITRITE SENSOR PROTEIN NARX-RELATED"/>
    <property type="match status" value="1"/>
</dbReference>
<evidence type="ECO:0000256" key="23">
    <source>
        <dbReference type="SAM" id="MobiDB-lite"/>
    </source>
</evidence>
<keyword evidence="7" id="KW-0963">Cytoplasm</keyword>
<dbReference type="Pfam" id="PF07730">
    <property type="entry name" value="HisKA_3"/>
    <property type="match status" value="1"/>
</dbReference>
<keyword evidence="14 22" id="KW-0418">Kinase</keyword>
<evidence type="ECO:0000256" key="13">
    <source>
        <dbReference type="ARBA" id="ARBA00022741"/>
    </source>
</evidence>
<feature type="transmembrane region" description="Helical" evidence="24">
    <location>
        <begin position="164"/>
        <end position="185"/>
    </location>
</feature>
<keyword evidence="19" id="KW-0411">Iron-sulfur</keyword>
<dbReference type="InterPro" id="IPR003660">
    <property type="entry name" value="HAMP_dom"/>
</dbReference>
<reference evidence="28" key="1">
    <citation type="journal article" date="2019" name="Int. J. Syst. Evol. Microbiol.">
        <title>The Global Catalogue of Microorganisms (GCM) 10K type strain sequencing project: providing services to taxonomists for standard genome sequencing and annotation.</title>
        <authorList>
            <consortium name="The Broad Institute Genomics Platform"/>
            <consortium name="The Broad Institute Genome Sequencing Center for Infectious Disease"/>
            <person name="Wu L."/>
            <person name="Ma J."/>
        </authorList>
    </citation>
    <scope>NUCLEOTIDE SEQUENCE [LARGE SCALE GENOMIC DNA]</scope>
    <source>
        <strain evidence="28">JCM 17804</strain>
    </source>
</reference>
<keyword evidence="17" id="KW-0408">Iron</keyword>
<dbReference type="InterPro" id="IPR050482">
    <property type="entry name" value="Sensor_HK_TwoCompSys"/>
</dbReference>
<dbReference type="Gene3D" id="1.20.5.1930">
    <property type="match status" value="1"/>
</dbReference>
<dbReference type="InterPro" id="IPR029016">
    <property type="entry name" value="GAF-like_dom_sf"/>
</dbReference>
<dbReference type="InterPro" id="IPR004358">
    <property type="entry name" value="Sig_transdc_His_kin-like_C"/>
</dbReference>
<dbReference type="InterPro" id="IPR016380">
    <property type="entry name" value="Sig_transdc_His_kin_NarX/NarQ"/>
</dbReference>
<evidence type="ECO:0000256" key="7">
    <source>
        <dbReference type="ARBA" id="ARBA00022490"/>
    </source>
</evidence>
<evidence type="ECO:0000256" key="3">
    <source>
        <dbReference type="ARBA" id="ARBA00004429"/>
    </source>
</evidence>
<evidence type="ECO:0000256" key="17">
    <source>
        <dbReference type="ARBA" id="ARBA00023004"/>
    </source>
</evidence>
<dbReference type="EMBL" id="BAABGJ010000028">
    <property type="protein sequence ID" value="GAA4345788.1"/>
    <property type="molecule type" value="Genomic_DNA"/>
</dbReference>
<keyword evidence="13 22" id="KW-0547">Nucleotide-binding</keyword>
<evidence type="ECO:0000256" key="20">
    <source>
        <dbReference type="ARBA" id="ARBA00023136"/>
    </source>
</evidence>
<feature type="region of interest" description="Disordered" evidence="23">
    <location>
        <begin position="623"/>
        <end position="643"/>
    </location>
</feature>
<organism evidence="27 28">
    <name type="scientific">Variovorax defluvii</name>
    <dbReference type="NCBI Taxonomy" id="913761"/>
    <lineage>
        <taxon>Bacteria</taxon>
        <taxon>Pseudomonadati</taxon>
        <taxon>Pseudomonadota</taxon>
        <taxon>Betaproteobacteria</taxon>
        <taxon>Burkholderiales</taxon>
        <taxon>Comamonadaceae</taxon>
        <taxon>Variovorax</taxon>
    </lineage>
</organism>
<evidence type="ECO:0000256" key="19">
    <source>
        <dbReference type="ARBA" id="ARBA00023014"/>
    </source>
</evidence>
<sequence length="643" mass="70341">MNRPRQWTLGAKLALVATPFLLATLCAIATLVYMSWQIEGGAAAVNEAGRMRMQAYRMVLSARAADSQALSRQVAEFERSLQLLRGGDAERPLFVPWDDTVRERFARVERSWVDFHAQLLDSPSPRSAGTDGLGTGAGAFTAAIDALVSGIEARLSRWTALMHLLQVAMIGVSLIGAAVLVHTGYRFVLEPLGLLERAIHRLQGGDLGARVAHTSTDEFATLAGGFNDMAGQLQSMYRDLESRVRCKTAQLEEERGRLECLYEVTTLAAQASTLDELARGFTRSIAGIAHADGVALRWSDEGNRRYLMLASQGLPQAMTDAEQCIAAGDCHCGAVHKPARARVIPIRDMQAMRMQHCAQAGFETVVSVPIRLHERLMGEVDLFFHARVTISEAERSLLESLTVHLAGAMENLRLNSLGLEAAISQERGLLARELHDSIAQSLAFLKIQVQLMRDALAAGDDTQVRHVLGEIDIGVRESYGDVRELLMHFRTRASSEDIEPALLTTLRKFEHHSGLKASLRMAGQGLPLLPDTQIQVLHIVQEALSNVRKHARASRVWLDVQQTPQWRLEVRDDGLGLPEGDGAADETHVGLRIMAERAERLGAQLEVLSSPGRGTSVVLTLPMPPGTGSHDREGLVQPQLRAA</sequence>
<dbReference type="SUPFAM" id="SSF55874">
    <property type="entry name" value="ATPase domain of HSP90 chaperone/DNA topoisomerase II/histidine kinase"/>
    <property type="match status" value="1"/>
</dbReference>
<dbReference type="SMART" id="SM00304">
    <property type="entry name" value="HAMP"/>
    <property type="match status" value="1"/>
</dbReference>
<evidence type="ECO:0000256" key="9">
    <source>
        <dbReference type="ARBA" id="ARBA00022553"/>
    </source>
</evidence>
<evidence type="ECO:0000313" key="28">
    <source>
        <dbReference type="Proteomes" id="UP001500975"/>
    </source>
</evidence>
<dbReference type="Proteomes" id="UP001500975">
    <property type="component" value="Unassembled WGS sequence"/>
</dbReference>
<feature type="transmembrane region" description="Helical" evidence="24">
    <location>
        <begin position="13"/>
        <end position="34"/>
    </location>
</feature>
<keyword evidence="15 22" id="KW-0067">ATP-binding</keyword>
<comment type="function">
    <text evidence="21">Member of the two-component regulatory system NreB/NreC involved in the control of dissimilatory nitrate/nitrite reduction in response to oxygen. NreB functions as a direct oxygen sensor histidine kinase which is autophosphorylated, in the absence of oxygen, probably at the conserved histidine residue, and transfers its phosphate group probably to a conserved aspartate residue of NreC. NreB/NreC activates the expression of the nitrate (narGHJI) and nitrite (nir) reductase operons, as well as the putative nitrate transporter gene narT.</text>
</comment>
<accession>A0ABP8HW03</accession>
<keyword evidence="6" id="KW-0004">4Fe-4S</keyword>
<dbReference type="InterPro" id="IPR029095">
    <property type="entry name" value="NarX-like_N"/>
</dbReference>
<evidence type="ECO:0000313" key="27">
    <source>
        <dbReference type="EMBL" id="GAA4345788.1"/>
    </source>
</evidence>
<feature type="domain" description="Histidine kinase" evidence="25">
    <location>
        <begin position="429"/>
        <end position="625"/>
    </location>
</feature>
<evidence type="ECO:0000256" key="5">
    <source>
        <dbReference type="ARBA" id="ARBA00022475"/>
    </source>
</evidence>
<evidence type="ECO:0000256" key="11">
    <source>
        <dbReference type="ARBA" id="ARBA00022692"/>
    </source>
</evidence>
<dbReference type="PIRSF" id="PIRSF003167">
    <property type="entry name" value="STHK_NarX/NarQ"/>
    <property type="match status" value="1"/>
</dbReference>
<dbReference type="SUPFAM" id="SSF158472">
    <property type="entry name" value="HAMP domain-like"/>
    <property type="match status" value="1"/>
</dbReference>
<dbReference type="Pfam" id="PF02518">
    <property type="entry name" value="HATPase_c"/>
    <property type="match status" value="1"/>
</dbReference>
<dbReference type="InterPro" id="IPR003018">
    <property type="entry name" value="GAF"/>
</dbReference>
<dbReference type="Gene3D" id="1.20.120.960">
    <property type="entry name" value="Histidine kinase NarX, sensor domain"/>
    <property type="match status" value="1"/>
</dbReference>
<keyword evidence="9" id="KW-0597">Phosphoprotein</keyword>
<evidence type="ECO:0000256" key="22">
    <source>
        <dbReference type="PIRNR" id="PIRNR003167"/>
    </source>
</evidence>
<evidence type="ECO:0000259" key="25">
    <source>
        <dbReference type="PROSITE" id="PS50109"/>
    </source>
</evidence>
<dbReference type="Pfam" id="PF01590">
    <property type="entry name" value="GAF"/>
    <property type="match status" value="1"/>
</dbReference>
<proteinExistence type="predicted"/>
<dbReference type="PROSITE" id="PS50885">
    <property type="entry name" value="HAMP"/>
    <property type="match status" value="1"/>
</dbReference>
<feature type="domain" description="HAMP" evidence="26">
    <location>
        <begin position="186"/>
        <end position="238"/>
    </location>
</feature>
<evidence type="ECO:0000256" key="14">
    <source>
        <dbReference type="ARBA" id="ARBA00022777"/>
    </source>
</evidence>
<keyword evidence="20 22" id="KW-0472">Membrane</keyword>
<comment type="subcellular location">
    <subcellularLocation>
        <location evidence="3">Cell inner membrane</location>
        <topology evidence="3">Multi-pass membrane protein</topology>
    </subcellularLocation>
    <subcellularLocation>
        <location evidence="4">Cytoplasm</location>
    </subcellularLocation>
</comment>
<dbReference type="EC" id="2.7.13.3" evidence="22"/>
<keyword evidence="5 22" id="KW-1003">Cell membrane</keyword>
<dbReference type="InterPro" id="IPR011712">
    <property type="entry name" value="Sig_transdc_His_kin_sub3_dim/P"/>
</dbReference>
<evidence type="ECO:0000256" key="1">
    <source>
        <dbReference type="ARBA" id="ARBA00000085"/>
    </source>
</evidence>
<dbReference type="CDD" id="cd06225">
    <property type="entry name" value="HAMP"/>
    <property type="match status" value="1"/>
</dbReference>
<dbReference type="InterPro" id="IPR036890">
    <property type="entry name" value="HATPase_C_sf"/>
</dbReference>
<evidence type="ECO:0000256" key="12">
    <source>
        <dbReference type="ARBA" id="ARBA00022723"/>
    </source>
</evidence>
<dbReference type="Gene3D" id="3.30.565.10">
    <property type="entry name" value="Histidine kinase-like ATPase, C-terminal domain"/>
    <property type="match status" value="1"/>
</dbReference>
<evidence type="ECO:0000256" key="21">
    <source>
        <dbReference type="ARBA" id="ARBA00024827"/>
    </source>
</evidence>
<evidence type="ECO:0000256" key="6">
    <source>
        <dbReference type="ARBA" id="ARBA00022485"/>
    </source>
</evidence>
<evidence type="ECO:0000256" key="24">
    <source>
        <dbReference type="SAM" id="Phobius"/>
    </source>
</evidence>
<keyword evidence="12" id="KW-0479">Metal-binding</keyword>
<evidence type="ECO:0000256" key="2">
    <source>
        <dbReference type="ARBA" id="ARBA00001966"/>
    </source>
</evidence>
<keyword evidence="11 24" id="KW-0812">Transmembrane</keyword>
<dbReference type="SMART" id="SM00387">
    <property type="entry name" value="HATPase_c"/>
    <property type="match status" value="1"/>
</dbReference>
<dbReference type="SUPFAM" id="SSF55781">
    <property type="entry name" value="GAF domain-like"/>
    <property type="match status" value="1"/>
</dbReference>
<dbReference type="Gene3D" id="3.30.450.40">
    <property type="match status" value="1"/>
</dbReference>
<dbReference type="PROSITE" id="PS50109">
    <property type="entry name" value="HIS_KIN"/>
    <property type="match status" value="1"/>
</dbReference>
<keyword evidence="10 22" id="KW-0808">Transferase</keyword>
<dbReference type="Pfam" id="PF00672">
    <property type="entry name" value="HAMP"/>
    <property type="match status" value="1"/>
</dbReference>
<dbReference type="InterPro" id="IPR005467">
    <property type="entry name" value="His_kinase_dom"/>
</dbReference>
<keyword evidence="8 22" id="KW-0997">Cell inner membrane</keyword>
<keyword evidence="28" id="KW-1185">Reference proteome</keyword>
<dbReference type="CDD" id="cd16917">
    <property type="entry name" value="HATPase_UhpB-NarQ-NarX-like"/>
    <property type="match status" value="1"/>
</dbReference>
<keyword evidence="18 22" id="KW-0902">Two-component regulatory system</keyword>
<evidence type="ECO:0000256" key="18">
    <source>
        <dbReference type="ARBA" id="ARBA00023012"/>
    </source>
</evidence>
<gene>
    <name evidence="27" type="ORF">GCM10023165_30130</name>
</gene>